<keyword evidence="4" id="KW-0964">Secreted</keyword>
<keyword evidence="6" id="KW-0051">Antiviral defense</keyword>
<dbReference type="RefSeq" id="XP_011807814.1">
    <property type="nucleotide sequence ID" value="XM_011952424.1"/>
</dbReference>
<dbReference type="Ensembl" id="ENSCANT00000056502.1">
    <property type="protein sequence ID" value="ENSCANP00000033276.1"/>
    <property type="gene ID" value="ENSCANG00000040310.1"/>
</dbReference>
<dbReference type="AlphaFoldDB" id="A0A2K5JWN9"/>
<sequence>MAAAWIVVLVPLVLGLAVAGPVPTSKPTTTGKGCDIDRFKSLSPQELASFKKARDALEESLKLKNWSCSSPVFPRNWDLRLLQVRERPMALEAELALTLKVLEAAADTDSALGVVLDQPLHTLHHILSQLQACIQAQPTAGPRPRGRLQHWLHRLQEAPKKESPGCLEASVTFNLFRLLIRDLICVASGDLCLRTSTHPEST</sequence>
<reference evidence="8" key="1">
    <citation type="submission" date="2025-08" db="UniProtKB">
        <authorList>
            <consortium name="Ensembl"/>
        </authorList>
    </citation>
    <scope>IDENTIFICATION</scope>
</reference>
<dbReference type="GO" id="GO:0051607">
    <property type="term" value="P:defense response to virus"/>
    <property type="evidence" value="ECO:0007669"/>
    <property type="project" value="UniProtKB-KW"/>
</dbReference>
<dbReference type="InterPro" id="IPR029177">
    <property type="entry name" value="INF_lambda"/>
</dbReference>
<evidence type="ECO:0000256" key="1">
    <source>
        <dbReference type="ARBA" id="ARBA00004613"/>
    </source>
</evidence>
<dbReference type="OrthoDB" id="9897984at2759"/>
<dbReference type="Gene3D" id="1.20.1250.60">
    <property type="entry name" value="Interferon lambda"/>
    <property type="match status" value="1"/>
</dbReference>
<dbReference type="OMA" id="TTTWKGC"/>
<dbReference type="GO" id="GO:0050778">
    <property type="term" value="P:positive regulation of immune response"/>
    <property type="evidence" value="ECO:0007669"/>
    <property type="project" value="InterPro"/>
</dbReference>
<dbReference type="Pfam" id="PF15177">
    <property type="entry name" value="IL28A"/>
    <property type="match status" value="1"/>
</dbReference>
<comment type="subcellular location">
    <subcellularLocation>
        <location evidence="1">Secreted</location>
    </subcellularLocation>
</comment>
<dbReference type="GO" id="GO:0005125">
    <property type="term" value="F:cytokine activity"/>
    <property type="evidence" value="ECO:0007669"/>
    <property type="project" value="UniProtKB-KW"/>
</dbReference>
<dbReference type="FunFam" id="1.20.1250.60:FF:000001">
    <property type="entry name" value="Interferon lambda 1"/>
    <property type="match status" value="1"/>
</dbReference>
<evidence type="ECO:0000256" key="2">
    <source>
        <dbReference type="ARBA" id="ARBA00008717"/>
    </source>
</evidence>
<organism evidence="8 9">
    <name type="scientific">Colobus angolensis palliatus</name>
    <name type="common">Peters' Angolan colobus</name>
    <dbReference type="NCBI Taxonomy" id="336983"/>
    <lineage>
        <taxon>Eukaryota</taxon>
        <taxon>Metazoa</taxon>
        <taxon>Chordata</taxon>
        <taxon>Craniata</taxon>
        <taxon>Vertebrata</taxon>
        <taxon>Euteleostomi</taxon>
        <taxon>Mammalia</taxon>
        <taxon>Eutheria</taxon>
        <taxon>Euarchontoglires</taxon>
        <taxon>Primates</taxon>
        <taxon>Haplorrhini</taxon>
        <taxon>Catarrhini</taxon>
        <taxon>Cercopithecidae</taxon>
        <taxon>Colobinae</taxon>
        <taxon>Colobus</taxon>
    </lineage>
</organism>
<dbReference type="PANTHER" id="PTHR31943:SF14">
    <property type="entry name" value="INTERFERON LAMBDA-1"/>
    <property type="match status" value="1"/>
</dbReference>
<reference evidence="8" key="2">
    <citation type="submission" date="2025-09" db="UniProtKB">
        <authorList>
            <consortium name="Ensembl"/>
        </authorList>
    </citation>
    <scope>IDENTIFICATION</scope>
</reference>
<feature type="signal peptide" evidence="7">
    <location>
        <begin position="1"/>
        <end position="19"/>
    </location>
</feature>
<feature type="chain" id="PRO_5014404017" description="Interferon lambda 1" evidence="7">
    <location>
        <begin position="20"/>
        <end position="202"/>
    </location>
</feature>
<dbReference type="GO" id="GO:0005615">
    <property type="term" value="C:extracellular space"/>
    <property type="evidence" value="ECO:0007669"/>
    <property type="project" value="UniProtKB-KW"/>
</dbReference>
<dbReference type="CTD" id="282618"/>
<accession>A0A2K5JWN9</accession>
<dbReference type="STRING" id="336983.ENSCANP00000033276"/>
<dbReference type="InterPro" id="IPR038326">
    <property type="entry name" value="IFN-lambda_sf"/>
</dbReference>
<evidence type="ECO:0000256" key="6">
    <source>
        <dbReference type="ARBA" id="ARBA00023118"/>
    </source>
</evidence>
<dbReference type="KEGG" id="cang:105519150"/>
<protein>
    <recommendedName>
        <fullName evidence="10">Interferon lambda 1</fullName>
    </recommendedName>
</protein>
<dbReference type="GO" id="GO:0045087">
    <property type="term" value="P:innate immune response"/>
    <property type="evidence" value="ECO:0007669"/>
    <property type="project" value="TreeGrafter"/>
</dbReference>
<keyword evidence="5 7" id="KW-0732">Signal</keyword>
<evidence type="ECO:0000256" key="5">
    <source>
        <dbReference type="ARBA" id="ARBA00022729"/>
    </source>
</evidence>
<comment type="similarity">
    <text evidence="2">Belongs to the lambda interferon family.</text>
</comment>
<evidence type="ECO:0000256" key="7">
    <source>
        <dbReference type="SAM" id="SignalP"/>
    </source>
</evidence>
<name>A0A2K5JWN9_COLAP</name>
<keyword evidence="3" id="KW-0202">Cytokine</keyword>
<keyword evidence="9" id="KW-1185">Reference proteome</keyword>
<evidence type="ECO:0000256" key="4">
    <source>
        <dbReference type="ARBA" id="ARBA00022525"/>
    </source>
</evidence>
<evidence type="ECO:0000256" key="3">
    <source>
        <dbReference type="ARBA" id="ARBA00022514"/>
    </source>
</evidence>
<evidence type="ECO:0000313" key="8">
    <source>
        <dbReference type="Ensembl" id="ENSCANP00000033276.1"/>
    </source>
</evidence>
<dbReference type="GeneID" id="105519150"/>
<evidence type="ECO:0000313" key="9">
    <source>
        <dbReference type="Proteomes" id="UP000233080"/>
    </source>
</evidence>
<dbReference type="GO" id="GO:0007259">
    <property type="term" value="P:cell surface receptor signaling pathway via JAK-STAT"/>
    <property type="evidence" value="ECO:0007669"/>
    <property type="project" value="InterPro"/>
</dbReference>
<dbReference type="Proteomes" id="UP000233080">
    <property type="component" value="Unassembled WGS sequence"/>
</dbReference>
<proteinExistence type="inferred from homology"/>
<evidence type="ECO:0008006" key="10">
    <source>
        <dbReference type="Google" id="ProtNLM"/>
    </source>
</evidence>
<dbReference type="PANTHER" id="PTHR31943">
    <property type="entry name" value="INTERLEUKIN-28 AND 29"/>
    <property type="match status" value="1"/>
</dbReference>